<keyword evidence="3" id="KW-1185">Reference proteome</keyword>
<feature type="region of interest" description="Disordered" evidence="1">
    <location>
        <begin position="1"/>
        <end position="40"/>
    </location>
</feature>
<dbReference type="Proteomes" id="UP001234989">
    <property type="component" value="Chromosome 1"/>
</dbReference>
<accession>A0AAF0PSU4</accession>
<evidence type="ECO:0008006" key="4">
    <source>
        <dbReference type="Google" id="ProtNLM"/>
    </source>
</evidence>
<evidence type="ECO:0000313" key="3">
    <source>
        <dbReference type="Proteomes" id="UP001234989"/>
    </source>
</evidence>
<organism evidence="2 3">
    <name type="scientific">Solanum verrucosum</name>
    <dbReference type="NCBI Taxonomy" id="315347"/>
    <lineage>
        <taxon>Eukaryota</taxon>
        <taxon>Viridiplantae</taxon>
        <taxon>Streptophyta</taxon>
        <taxon>Embryophyta</taxon>
        <taxon>Tracheophyta</taxon>
        <taxon>Spermatophyta</taxon>
        <taxon>Magnoliopsida</taxon>
        <taxon>eudicotyledons</taxon>
        <taxon>Gunneridae</taxon>
        <taxon>Pentapetalae</taxon>
        <taxon>asterids</taxon>
        <taxon>lamiids</taxon>
        <taxon>Solanales</taxon>
        <taxon>Solanaceae</taxon>
        <taxon>Solanoideae</taxon>
        <taxon>Solaneae</taxon>
        <taxon>Solanum</taxon>
    </lineage>
</organism>
<evidence type="ECO:0000256" key="1">
    <source>
        <dbReference type="SAM" id="MobiDB-lite"/>
    </source>
</evidence>
<dbReference type="AlphaFoldDB" id="A0AAF0PSU4"/>
<name>A0AAF0PSU4_SOLVR</name>
<dbReference type="EMBL" id="CP133612">
    <property type="protein sequence ID" value="WMV10227.1"/>
    <property type="molecule type" value="Genomic_DNA"/>
</dbReference>
<proteinExistence type="predicted"/>
<reference evidence="2" key="1">
    <citation type="submission" date="2023-08" db="EMBL/GenBank/DDBJ databases">
        <title>A de novo genome assembly of Solanum verrucosum Schlechtendal, a Mexican diploid species geographically isolated from the other diploid A-genome species in potato relatives.</title>
        <authorList>
            <person name="Hosaka K."/>
        </authorList>
    </citation>
    <scope>NUCLEOTIDE SEQUENCE</scope>
    <source>
        <tissue evidence="2">Young leaves</tissue>
    </source>
</reference>
<evidence type="ECO:0000313" key="2">
    <source>
        <dbReference type="EMBL" id="WMV10227.1"/>
    </source>
</evidence>
<protein>
    <recommendedName>
        <fullName evidence="4">DUF4283 domain-containing protein</fullName>
    </recommendedName>
</protein>
<feature type="compositionally biased region" description="Polar residues" evidence="1">
    <location>
        <begin position="20"/>
        <end position="40"/>
    </location>
</feature>
<sequence>MSLSISLPCAPPSIHPDPPDTTNFPPLTARTTTDKNPITEQGTKFTDLSSYAEALNPRAQTTNKVSIKLNPRRREIINGKPIVVFTKEEHNILADTCRWTIIGKFDKSRPQIDKIRENFAKIVPTKGHVKIGAKDSKHVFIDVENEDYNTMC</sequence>
<gene>
    <name evidence="2" type="ORF">MTR67_003612</name>
</gene>